<evidence type="ECO:0000256" key="1">
    <source>
        <dbReference type="SAM" id="Phobius"/>
    </source>
</evidence>
<feature type="transmembrane region" description="Helical" evidence="1">
    <location>
        <begin position="50"/>
        <end position="67"/>
    </location>
</feature>
<reference evidence="3 4" key="1">
    <citation type="submission" date="2019-02" db="EMBL/GenBank/DDBJ databases">
        <title>Deep-cultivation of Planctomycetes and their phenomic and genomic characterization uncovers novel biology.</title>
        <authorList>
            <person name="Wiegand S."/>
            <person name="Jogler M."/>
            <person name="Boedeker C."/>
            <person name="Pinto D."/>
            <person name="Vollmers J."/>
            <person name="Rivas-Marin E."/>
            <person name="Kohn T."/>
            <person name="Peeters S.H."/>
            <person name="Heuer A."/>
            <person name="Rast P."/>
            <person name="Oberbeckmann S."/>
            <person name="Bunk B."/>
            <person name="Jeske O."/>
            <person name="Meyerdierks A."/>
            <person name="Storesund J.E."/>
            <person name="Kallscheuer N."/>
            <person name="Luecker S."/>
            <person name="Lage O.M."/>
            <person name="Pohl T."/>
            <person name="Merkel B.J."/>
            <person name="Hornburger P."/>
            <person name="Mueller R.-W."/>
            <person name="Bruemmer F."/>
            <person name="Labrenz M."/>
            <person name="Spormann A.M."/>
            <person name="Op den Camp H."/>
            <person name="Overmann J."/>
            <person name="Amann R."/>
            <person name="Jetten M.S.M."/>
            <person name="Mascher T."/>
            <person name="Medema M.H."/>
            <person name="Devos D.P."/>
            <person name="Kaster A.-K."/>
            <person name="Ovreas L."/>
            <person name="Rohde M."/>
            <person name="Galperin M.Y."/>
            <person name="Jogler C."/>
        </authorList>
    </citation>
    <scope>NUCLEOTIDE SEQUENCE [LARGE SCALE GENOMIC DNA]</scope>
    <source>
        <strain evidence="3 4">Pla133</strain>
    </source>
</reference>
<accession>A0A518BQY3</accession>
<protein>
    <recommendedName>
        <fullName evidence="2">SHOCT domain-containing protein</fullName>
    </recommendedName>
</protein>
<proteinExistence type="predicted"/>
<dbReference type="AlphaFoldDB" id="A0A518BQY3"/>
<sequence>MARRNVSEARKSSFYLGTILMVLGLILFFSSIVGVFVAVGSGGASDPGAGMMRAPVGFVLLMVGGFLRRVGARGVAGAGLILDPERAREDLEPWSRMGGGMVSDALDEAGIDLASPAARAARPARGGRGDGWGGLPLDERLRRLHALHADGILTDEEYAREKRELLDENG</sequence>
<keyword evidence="1" id="KW-0472">Membrane</keyword>
<feature type="domain" description="SHOCT" evidence="2">
    <location>
        <begin position="139"/>
        <end position="166"/>
    </location>
</feature>
<evidence type="ECO:0000313" key="4">
    <source>
        <dbReference type="Proteomes" id="UP000316921"/>
    </source>
</evidence>
<dbReference type="RefSeq" id="WP_145069242.1">
    <property type="nucleotide sequence ID" value="NZ_CP036287.1"/>
</dbReference>
<dbReference type="Proteomes" id="UP000316921">
    <property type="component" value="Chromosome"/>
</dbReference>
<name>A0A518BQY3_9BACT</name>
<evidence type="ECO:0000259" key="2">
    <source>
        <dbReference type="Pfam" id="PF09851"/>
    </source>
</evidence>
<organism evidence="3 4">
    <name type="scientific">Engelhardtia mirabilis</name>
    <dbReference type="NCBI Taxonomy" id="2528011"/>
    <lineage>
        <taxon>Bacteria</taxon>
        <taxon>Pseudomonadati</taxon>
        <taxon>Planctomycetota</taxon>
        <taxon>Planctomycetia</taxon>
        <taxon>Planctomycetia incertae sedis</taxon>
        <taxon>Engelhardtia</taxon>
    </lineage>
</organism>
<dbReference type="EMBL" id="CP036287">
    <property type="protein sequence ID" value="QDU69391.1"/>
    <property type="molecule type" value="Genomic_DNA"/>
</dbReference>
<feature type="transmembrane region" description="Helical" evidence="1">
    <location>
        <begin position="12"/>
        <end position="38"/>
    </location>
</feature>
<gene>
    <name evidence="3" type="ORF">Pla133_45100</name>
</gene>
<dbReference type="Pfam" id="PF09851">
    <property type="entry name" value="SHOCT"/>
    <property type="match status" value="1"/>
</dbReference>
<keyword evidence="1" id="KW-0812">Transmembrane</keyword>
<keyword evidence="4" id="KW-1185">Reference proteome</keyword>
<evidence type="ECO:0000313" key="3">
    <source>
        <dbReference type="EMBL" id="QDU69391.1"/>
    </source>
</evidence>
<dbReference type="KEGG" id="pbap:Pla133_45100"/>
<keyword evidence="1" id="KW-1133">Transmembrane helix</keyword>
<dbReference type="InterPro" id="IPR018649">
    <property type="entry name" value="SHOCT"/>
</dbReference>